<keyword evidence="2" id="KW-0547">Nucleotide-binding</keyword>
<dbReference type="Pfam" id="PF00005">
    <property type="entry name" value="ABC_tran"/>
    <property type="match status" value="1"/>
</dbReference>
<dbReference type="PANTHER" id="PTHR24220">
    <property type="entry name" value="IMPORT ATP-BINDING PROTEIN"/>
    <property type="match status" value="1"/>
</dbReference>
<dbReference type="PROSITE" id="PS50893">
    <property type="entry name" value="ABC_TRANSPORTER_2"/>
    <property type="match status" value="1"/>
</dbReference>
<evidence type="ECO:0000313" key="6">
    <source>
        <dbReference type="Proteomes" id="UP000663281"/>
    </source>
</evidence>
<dbReference type="InterPro" id="IPR003439">
    <property type="entry name" value="ABC_transporter-like_ATP-bd"/>
</dbReference>
<evidence type="ECO:0000256" key="2">
    <source>
        <dbReference type="ARBA" id="ARBA00022741"/>
    </source>
</evidence>
<reference evidence="5 6" key="1">
    <citation type="submission" date="2021-03" db="EMBL/GenBank/DDBJ databases">
        <title>Novel species identification of genus Shewanella.</title>
        <authorList>
            <person name="Liu G."/>
            <person name="Zhang Q."/>
        </authorList>
    </citation>
    <scope>NUCLEOTIDE SEQUENCE [LARGE SCALE GENOMIC DNA]</scope>
    <source>
        <strain evidence="5 6">FJAT-53726</strain>
    </source>
</reference>
<dbReference type="InterPro" id="IPR027417">
    <property type="entry name" value="P-loop_NTPase"/>
</dbReference>
<evidence type="ECO:0000256" key="3">
    <source>
        <dbReference type="ARBA" id="ARBA00022840"/>
    </source>
</evidence>
<dbReference type="PANTHER" id="PTHR24220:SF659">
    <property type="entry name" value="TRANSPORTER, PUTATIVE-RELATED"/>
    <property type="match status" value="1"/>
</dbReference>
<dbReference type="GO" id="GO:0005886">
    <property type="term" value="C:plasma membrane"/>
    <property type="evidence" value="ECO:0007669"/>
    <property type="project" value="TreeGrafter"/>
</dbReference>
<name>A0A974XLN2_9GAMM</name>
<gene>
    <name evidence="5" type="ORF">JYB88_03095</name>
</gene>
<dbReference type="InterPro" id="IPR015854">
    <property type="entry name" value="ABC_transpr_LolD-like"/>
</dbReference>
<dbReference type="InterPro" id="IPR017911">
    <property type="entry name" value="MacB-like_ATP-bd"/>
</dbReference>
<keyword evidence="6" id="KW-1185">Reference proteome</keyword>
<dbReference type="CDD" id="cd03255">
    <property type="entry name" value="ABC_MJ0796_LolCDE_FtsE"/>
    <property type="match status" value="1"/>
</dbReference>
<dbReference type="InterPro" id="IPR003593">
    <property type="entry name" value="AAA+_ATPase"/>
</dbReference>
<dbReference type="EMBL" id="CP071504">
    <property type="protein sequence ID" value="QSX30664.1"/>
    <property type="molecule type" value="Genomic_DNA"/>
</dbReference>
<dbReference type="RefSeq" id="WP_207325469.1">
    <property type="nucleotide sequence ID" value="NZ_CP071504.1"/>
</dbReference>
<dbReference type="Gene3D" id="3.40.50.300">
    <property type="entry name" value="P-loop containing nucleotide triphosphate hydrolases"/>
    <property type="match status" value="1"/>
</dbReference>
<accession>A0A974XLN2</accession>
<dbReference type="AlphaFoldDB" id="A0A974XLN2"/>
<dbReference type="GO" id="GO:0022857">
    <property type="term" value="F:transmembrane transporter activity"/>
    <property type="evidence" value="ECO:0007669"/>
    <property type="project" value="TreeGrafter"/>
</dbReference>
<evidence type="ECO:0000256" key="1">
    <source>
        <dbReference type="ARBA" id="ARBA00022448"/>
    </source>
</evidence>
<dbReference type="Proteomes" id="UP000663281">
    <property type="component" value="Chromosome"/>
</dbReference>
<dbReference type="SMART" id="SM00382">
    <property type="entry name" value="AAA"/>
    <property type="match status" value="1"/>
</dbReference>
<feature type="domain" description="ABC transporter" evidence="4">
    <location>
        <begin position="12"/>
        <end position="242"/>
    </location>
</feature>
<proteinExistence type="predicted"/>
<dbReference type="KEGG" id="scyp:JYB88_03095"/>
<keyword evidence="3 5" id="KW-0067">ATP-binding</keyword>
<evidence type="ECO:0000313" key="5">
    <source>
        <dbReference type="EMBL" id="QSX30664.1"/>
    </source>
</evidence>
<keyword evidence="1" id="KW-0813">Transport</keyword>
<sequence>MQKDGFKVQQIVALDGISKSFIDGHEQHRVLDGVTLTLHQGDTVALTGPSGSGKSTLLNLIAGFDNPDSGALSLLGRPSSGFSSADWAGFRRKQLGMVFQQFNLLTPLNVRDNIGFPLALNRQPWSAWCEHLCDRLGLNPLLSRAVDSLSGGQQQRVAIARALAHRPQLLLADEPTGNLDEQAGLEVMALLCELAREGGTAVLMVTHSETCAGFMQRRWHLSRGRISEYHSADPSQAQETDHG</sequence>
<evidence type="ECO:0000259" key="4">
    <source>
        <dbReference type="PROSITE" id="PS50893"/>
    </source>
</evidence>
<dbReference type="PROSITE" id="PS00211">
    <property type="entry name" value="ABC_TRANSPORTER_1"/>
    <property type="match status" value="1"/>
</dbReference>
<dbReference type="SUPFAM" id="SSF52540">
    <property type="entry name" value="P-loop containing nucleoside triphosphate hydrolases"/>
    <property type="match status" value="1"/>
</dbReference>
<protein>
    <submittedName>
        <fullName evidence="5">ABC transporter ATP-binding protein</fullName>
    </submittedName>
</protein>
<dbReference type="GO" id="GO:0005524">
    <property type="term" value="F:ATP binding"/>
    <property type="evidence" value="ECO:0007669"/>
    <property type="project" value="UniProtKB-KW"/>
</dbReference>
<organism evidence="5 6">
    <name type="scientific">Shewanella cyperi</name>
    <dbReference type="NCBI Taxonomy" id="2814292"/>
    <lineage>
        <taxon>Bacteria</taxon>
        <taxon>Pseudomonadati</taxon>
        <taxon>Pseudomonadota</taxon>
        <taxon>Gammaproteobacteria</taxon>
        <taxon>Alteromonadales</taxon>
        <taxon>Shewanellaceae</taxon>
        <taxon>Shewanella</taxon>
    </lineage>
</organism>
<dbReference type="GO" id="GO:0016887">
    <property type="term" value="F:ATP hydrolysis activity"/>
    <property type="evidence" value="ECO:0007669"/>
    <property type="project" value="InterPro"/>
</dbReference>
<dbReference type="InterPro" id="IPR017871">
    <property type="entry name" value="ABC_transporter-like_CS"/>
</dbReference>